<reference evidence="1" key="1">
    <citation type="submission" date="2020-10" db="EMBL/GenBank/DDBJ databases">
        <authorList>
            <person name="Castelo-Branco R."/>
            <person name="Eusebio N."/>
            <person name="Adriana R."/>
            <person name="Vieira A."/>
            <person name="Brugerolle De Fraissinette N."/>
            <person name="Rezende De Castro R."/>
            <person name="Schneider M.P."/>
            <person name="Vasconcelos V."/>
            <person name="Leao P.N."/>
        </authorList>
    </citation>
    <scope>NUCLEOTIDE SEQUENCE</scope>
    <source>
        <strain evidence="1">LEGE 07310</strain>
    </source>
</reference>
<proteinExistence type="predicted"/>
<evidence type="ECO:0000313" key="2">
    <source>
        <dbReference type="Proteomes" id="UP000636505"/>
    </source>
</evidence>
<keyword evidence="2" id="KW-1185">Reference proteome</keyword>
<dbReference type="Proteomes" id="UP000636505">
    <property type="component" value="Unassembled WGS sequence"/>
</dbReference>
<gene>
    <name evidence="1" type="ORF">IQ241_12870</name>
</gene>
<dbReference type="AlphaFoldDB" id="A0A8J7DCY8"/>
<dbReference type="EMBL" id="JADEXG010000027">
    <property type="protein sequence ID" value="MBE9078173.1"/>
    <property type="molecule type" value="Genomic_DNA"/>
</dbReference>
<evidence type="ECO:0000313" key="1">
    <source>
        <dbReference type="EMBL" id="MBE9078173.1"/>
    </source>
</evidence>
<sequence>MHEHIANPDYLKTVLAFPYRGMKITITTAQHEQRWIFTAWVDYATGSAVAVPRAASRDEAIRRAKQWIHRQFDFGD</sequence>
<protein>
    <submittedName>
        <fullName evidence="1">Uncharacterized protein</fullName>
    </submittedName>
</protein>
<name>A0A8J7DCY8_9CYAN</name>
<accession>A0A8J7DCY8</accession>
<dbReference type="RefSeq" id="WP_193907714.1">
    <property type="nucleotide sequence ID" value="NZ_JADEXG010000027.1"/>
</dbReference>
<organism evidence="1 2">
    <name type="scientific">Vasconcelosia minhoensis LEGE 07310</name>
    <dbReference type="NCBI Taxonomy" id="915328"/>
    <lineage>
        <taxon>Bacteria</taxon>
        <taxon>Bacillati</taxon>
        <taxon>Cyanobacteriota</taxon>
        <taxon>Cyanophyceae</taxon>
        <taxon>Nodosilineales</taxon>
        <taxon>Cymatolegaceae</taxon>
        <taxon>Vasconcelosia</taxon>
        <taxon>Vasconcelosia minhoensis</taxon>
    </lineage>
</organism>
<comment type="caution">
    <text evidence="1">The sequence shown here is derived from an EMBL/GenBank/DDBJ whole genome shotgun (WGS) entry which is preliminary data.</text>
</comment>